<evidence type="ECO:0000313" key="2">
    <source>
        <dbReference type="EMBL" id="MDT0619833.1"/>
    </source>
</evidence>
<sequence length="78" mass="8852">MMHETMWFGGHWLFMLLWIAIILPPFWQIFSKAGFSGWLSLLLLIPLVNLVVLYIVAFSQWPALKGTATSEGGQSRGE</sequence>
<organism evidence="2 3">
    <name type="scientific">Spectribacter acetivorans</name>
    <dbReference type="NCBI Taxonomy" id="3075603"/>
    <lineage>
        <taxon>Bacteria</taxon>
        <taxon>Pseudomonadati</taxon>
        <taxon>Pseudomonadota</taxon>
        <taxon>Gammaproteobacteria</taxon>
        <taxon>Salinisphaerales</taxon>
        <taxon>Salinisphaeraceae</taxon>
        <taxon>Spectribacter</taxon>
    </lineage>
</organism>
<evidence type="ECO:0000256" key="1">
    <source>
        <dbReference type="SAM" id="Phobius"/>
    </source>
</evidence>
<gene>
    <name evidence="2" type="ORF">RM531_15270</name>
</gene>
<protein>
    <recommendedName>
        <fullName evidence="4">DUF805 domain-containing protein</fullName>
    </recommendedName>
</protein>
<name>A0ABU3BCG9_9GAMM</name>
<feature type="transmembrane region" description="Helical" evidence="1">
    <location>
        <begin position="12"/>
        <end position="30"/>
    </location>
</feature>
<keyword evidence="3" id="KW-1185">Reference proteome</keyword>
<comment type="caution">
    <text evidence="2">The sequence shown here is derived from an EMBL/GenBank/DDBJ whole genome shotgun (WGS) entry which is preliminary data.</text>
</comment>
<reference evidence="2 3" key="1">
    <citation type="submission" date="2023-09" db="EMBL/GenBank/DDBJ databases">
        <authorList>
            <person name="Rey-Velasco X."/>
        </authorList>
    </citation>
    <scope>NUCLEOTIDE SEQUENCE [LARGE SCALE GENOMIC DNA]</scope>
    <source>
        <strain evidence="2 3">P385</strain>
    </source>
</reference>
<accession>A0ABU3BCG9</accession>
<evidence type="ECO:0008006" key="4">
    <source>
        <dbReference type="Google" id="ProtNLM"/>
    </source>
</evidence>
<dbReference type="EMBL" id="JAVRHY010000022">
    <property type="protein sequence ID" value="MDT0619833.1"/>
    <property type="molecule type" value="Genomic_DNA"/>
</dbReference>
<dbReference type="RefSeq" id="WP_311660523.1">
    <property type="nucleotide sequence ID" value="NZ_JAVRHY010000022.1"/>
</dbReference>
<keyword evidence="1" id="KW-0812">Transmembrane</keyword>
<keyword evidence="1" id="KW-0472">Membrane</keyword>
<feature type="transmembrane region" description="Helical" evidence="1">
    <location>
        <begin position="36"/>
        <end position="57"/>
    </location>
</feature>
<dbReference type="Proteomes" id="UP001259982">
    <property type="component" value="Unassembled WGS sequence"/>
</dbReference>
<proteinExistence type="predicted"/>
<keyword evidence="1" id="KW-1133">Transmembrane helix</keyword>
<evidence type="ECO:0000313" key="3">
    <source>
        <dbReference type="Proteomes" id="UP001259982"/>
    </source>
</evidence>